<feature type="compositionally biased region" description="Basic and acidic residues" evidence="1">
    <location>
        <begin position="80"/>
        <end position="93"/>
    </location>
</feature>
<keyword evidence="3" id="KW-1185">Reference proteome</keyword>
<feature type="compositionally biased region" description="Basic and acidic residues" evidence="1">
    <location>
        <begin position="103"/>
        <end position="114"/>
    </location>
</feature>
<dbReference type="EMBL" id="CAKOGL010000010">
    <property type="protein sequence ID" value="CAH2091500.1"/>
    <property type="molecule type" value="Genomic_DNA"/>
</dbReference>
<evidence type="ECO:0000256" key="1">
    <source>
        <dbReference type="SAM" id="MobiDB-lite"/>
    </source>
</evidence>
<feature type="compositionally biased region" description="Polar residues" evidence="1">
    <location>
        <begin position="18"/>
        <end position="32"/>
    </location>
</feature>
<protein>
    <submittedName>
        <fullName evidence="2">Uncharacterized protein</fullName>
    </submittedName>
</protein>
<feature type="region of interest" description="Disordered" evidence="1">
    <location>
        <begin position="62"/>
        <end position="114"/>
    </location>
</feature>
<comment type="caution">
    <text evidence="2">The sequence shown here is derived from an EMBL/GenBank/DDBJ whole genome shotgun (WGS) entry which is preliminary data.</text>
</comment>
<gene>
    <name evidence="2" type="ORF">EEDITHA_LOCUS7362</name>
</gene>
<organism evidence="2 3">
    <name type="scientific">Euphydryas editha</name>
    <name type="common">Edith's checkerspot</name>
    <dbReference type="NCBI Taxonomy" id="104508"/>
    <lineage>
        <taxon>Eukaryota</taxon>
        <taxon>Metazoa</taxon>
        <taxon>Ecdysozoa</taxon>
        <taxon>Arthropoda</taxon>
        <taxon>Hexapoda</taxon>
        <taxon>Insecta</taxon>
        <taxon>Pterygota</taxon>
        <taxon>Neoptera</taxon>
        <taxon>Endopterygota</taxon>
        <taxon>Lepidoptera</taxon>
        <taxon>Glossata</taxon>
        <taxon>Ditrysia</taxon>
        <taxon>Papilionoidea</taxon>
        <taxon>Nymphalidae</taxon>
        <taxon>Nymphalinae</taxon>
        <taxon>Euphydryas</taxon>
    </lineage>
</organism>
<dbReference type="Proteomes" id="UP001153954">
    <property type="component" value="Unassembled WGS sequence"/>
</dbReference>
<name>A0AAU9U189_EUPED</name>
<accession>A0AAU9U189</accession>
<evidence type="ECO:0000313" key="2">
    <source>
        <dbReference type="EMBL" id="CAH2091500.1"/>
    </source>
</evidence>
<feature type="region of interest" description="Disordered" evidence="1">
    <location>
        <begin position="1"/>
        <end position="43"/>
    </location>
</feature>
<dbReference type="AlphaFoldDB" id="A0AAU9U189"/>
<proteinExistence type="predicted"/>
<reference evidence="2" key="1">
    <citation type="submission" date="2022-03" db="EMBL/GenBank/DDBJ databases">
        <authorList>
            <person name="Tunstrom K."/>
        </authorList>
    </citation>
    <scope>NUCLEOTIDE SEQUENCE</scope>
</reference>
<evidence type="ECO:0000313" key="3">
    <source>
        <dbReference type="Proteomes" id="UP001153954"/>
    </source>
</evidence>
<sequence length="122" mass="14266">MNPDSVSAQVPDIADGVSESTKASTTEVQTITSRKKTNAQRCREYRERKKLQNTMVQNITAERSDECSETDQLPAKKPKTNAEIRKKHYEAQKLKKQKSKKIPKTDKQRNKEYYDRKINFRF</sequence>